<gene>
    <name evidence="1" type="ORF">RFM42_06435</name>
</gene>
<proteinExistence type="predicted"/>
<keyword evidence="2" id="KW-1185">Reference proteome</keyword>
<dbReference type="EMBL" id="JAVIIQ010000002">
    <property type="protein sequence ID" value="MDX8530605.1"/>
    <property type="molecule type" value="Genomic_DNA"/>
</dbReference>
<evidence type="ECO:0000313" key="2">
    <source>
        <dbReference type="Proteomes" id="UP001285154"/>
    </source>
</evidence>
<dbReference type="RefSeq" id="WP_320245972.1">
    <property type="nucleotide sequence ID" value="NZ_JAVIIQ010000002.1"/>
</dbReference>
<protein>
    <submittedName>
        <fullName evidence="1">Uncharacterized protein</fullName>
    </submittedName>
</protein>
<organism evidence="1 2">
    <name type="scientific">Mesorhizobium vachelliae</name>
    <dbReference type="NCBI Taxonomy" id="3072309"/>
    <lineage>
        <taxon>Bacteria</taxon>
        <taxon>Pseudomonadati</taxon>
        <taxon>Pseudomonadota</taxon>
        <taxon>Alphaproteobacteria</taxon>
        <taxon>Hyphomicrobiales</taxon>
        <taxon>Phyllobacteriaceae</taxon>
        <taxon>Mesorhizobium</taxon>
    </lineage>
</organism>
<evidence type="ECO:0000313" key="1">
    <source>
        <dbReference type="EMBL" id="MDX8530605.1"/>
    </source>
</evidence>
<name>A0ABU5A008_9HYPH</name>
<comment type="caution">
    <text evidence="1">The sequence shown here is derived from an EMBL/GenBank/DDBJ whole genome shotgun (WGS) entry which is preliminary data.</text>
</comment>
<accession>A0ABU5A008</accession>
<dbReference type="Proteomes" id="UP001285154">
    <property type="component" value="Unassembled WGS sequence"/>
</dbReference>
<sequence length="91" mass="10198">MQFAPFRMAPRLGQNIPTKYFILADPKDKGAVIGRLADHPIRETVVDGHGCSYRYVGVATRNPDGRYDVEALRPGEWIVQPGLVYALEAKR</sequence>
<reference evidence="1 2" key="1">
    <citation type="submission" date="2023-08" db="EMBL/GenBank/DDBJ databases">
        <title>Implementing the SeqCode for naming new Mesorhizobium species isolated from Vachellia karroo root nodules.</title>
        <authorList>
            <person name="Van Lill M."/>
        </authorList>
    </citation>
    <scope>NUCLEOTIDE SEQUENCE [LARGE SCALE GENOMIC DNA]</scope>
    <source>
        <strain evidence="1 2">VK25D</strain>
    </source>
</reference>